<sequence length="57" mass="6454">MDYIAKDNPGAAAELDDRFEAAADLACQYPEIHKQAELAAQEKSLFIRIILWFIESI</sequence>
<protein>
    <submittedName>
        <fullName evidence="1">Plasmid stabilization system protein ParE</fullName>
    </submittedName>
</protein>
<name>A0ABS4PG39_9GAMM</name>
<evidence type="ECO:0000313" key="1">
    <source>
        <dbReference type="EMBL" id="MBP2170863.1"/>
    </source>
</evidence>
<evidence type="ECO:0000313" key="2">
    <source>
        <dbReference type="Proteomes" id="UP001195624"/>
    </source>
</evidence>
<accession>A0ABS4PG39</accession>
<reference evidence="1 2" key="1">
    <citation type="submission" date="2021-03" db="EMBL/GenBank/DDBJ databases">
        <authorList>
            <person name="D'Agostino P."/>
            <person name="Huntemann M."/>
            <person name="Clum A."/>
            <person name="Spunde A."/>
            <person name="Palaniappan K."/>
            <person name="Ritter S."/>
            <person name="Mikhailova N."/>
            <person name="Chen I.-M."/>
            <person name="Stamatis D."/>
            <person name="Reddy T."/>
            <person name="O'Malley R."/>
            <person name="Daum C."/>
            <person name="Shapiro N."/>
            <person name="Ivanova N."/>
            <person name="Kyrpides N."/>
            <person name="Woyke T."/>
        </authorList>
    </citation>
    <scope>NUCLEOTIDE SEQUENCE [LARGE SCALE GENOMIC DNA]</scope>
    <source>
        <strain evidence="1 2">WS4403</strain>
    </source>
</reference>
<reference evidence="2" key="2">
    <citation type="submission" date="2023-07" db="EMBL/GenBank/DDBJ databases">
        <title>Genome mining of underrepresented organisms for secondary metabolites.</title>
        <authorList>
            <person name="D'Agostino P.M."/>
        </authorList>
    </citation>
    <scope>NUCLEOTIDE SEQUENCE [LARGE SCALE GENOMIC DNA]</scope>
    <source>
        <strain evidence="2">WS4403</strain>
    </source>
</reference>
<organism evidence="1 2">
    <name type="scientific">Winslowiella toletana</name>
    <dbReference type="NCBI Taxonomy" id="92490"/>
    <lineage>
        <taxon>Bacteria</taxon>
        <taxon>Pseudomonadati</taxon>
        <taxon>Pseudomonadota</taxon>
        <taxon>Gammaproteobacteria</taxon>
        <taxon>Enterobacterales</taxon>
        <taxon>Erwiniaceae</taxon>
        <taxon>Winslowiella</taxon>
    </lineage>
</organism>
<dbReference type="EMBL" id="JAGGMQ010000001">
    <property type="protein sequence ID" value="MBP2170863.1"/>
    <property type="molecule type" value="Genomic_DNA"/>
</dbReference>
<proteinExistence type="predicted"/>
<comment type="caution">
    <text evidence="1">The sequence shown here is derived from an EMBL/GenBank/DDBJ whole genome shotgun (WGS) entry which is preliminary data.</text>
</comment>
<keyword evidence="2" id="KW-1185">Reference proteome</keyword>
<gene>
    <name evidence="1" type="ORF">J2125_004055</name>
</gene>
<dbReference type="Proteomes" id="UP001195624">
    <property type="component" value="Unassembled WGS sequence"/>
</dbReference>